<accession>A0A840XJR4</accession>
<dbReference type="AlphaFoldDB" id="A0A840XJR4"/>
<evidence type="ECO:0000313" key="2">
    <source>
        <dbReference type="Proteomes" id="UP000562254"/>
    </source>
</evidence>
<keyword evidence="2" id="KW-1185">Reference proteome</keyword>
<dbReference type="EMBL" id="JACIJE010000002">
    <property type="protein sequence ID" value="MBB5688748.1"/>
    <property type="molecule type" value="Genomic_DNA"/>
</dbReference>
<reference evidence="1 2" key="1">
    <citation type="submission" date="2020-08" db="EMBL/GenBank/DDBJ databases">
        <title>Genomic Encyclopedia of Type Strains, Phase IV (KMG-IV): sequencing the most valuable type-strain genomes for metagenomic binning, comparative biology and taxonomic classification.</title>
        <authorList>
            <person name="Goeker M."/>
        </authorList>
    </citation>
    <scope>NUCLEOTIDE SEQUENCE [LARGE SCALE GENOMIC DNA]</scope>
    <source>
        <strain evidence="1 2">DSM 25895</strain>
    </source>
</reference>
<dbReference type="RefSeq" id="WP_184481672.1">
    <property type="nucleotide sequence ID" value="NZ_JAAEDJ010000010.1"/>
</dbReference>
<sequence>MSGTISVPEGGFRFIPAVYQYSGGVAAEPGFTLERVRFAEPVPLMQGFARIAEVLESAGRPKAAFAACELRSPAPFTEEGFAAFNRVYGGVLQEWGIFRDGRNPVARSNVCPDIAPPAEPCFHAFVFTVPDAGAAPSFAVAGSGESAEGKGDYRSNTVALGDVSPAGMLAKARWVLGEMERRMGLLGAGWAATTGVQAYTVHDIHPFLATEIVARGAARHGLTWQFCRPPVVDLEFEMDCRGLWRETVLPR</sequence>
<evidence type="ECO:0008006" key="3">
    <source>
        <dbReference type="Google" id="ProtNLM"/>
    </source>
</evidence>
<proteinExistence type="predicted"/>
<comment type="caution">
    <text evidence="1">The sequence shown here is derived from an EMBL/GenBank/DDBJ whole genome shotgun (WGS) entry which is preliminary data.</text>
</comment>
<dbReference type="Proteomes" id="UP000562254">
    <property type="component" value="Unassembled WGS sequence"/>
</dbReference>
<protein>
    <recommendedName>
        <fullName evidence="3">RidA family protein</fullName>
    </recommendedName>
</protein>
<gene>
    <name evidence="1" type="ORF">FHS88_000864</name>
</gene>
<evidence type="ECO:0000313" key="1">
    <source>
        <dbReference type="EMBL" id="MBB5688748.1"/>
    </source>
</evidence>
<name>A0A840XJR4_9PROT</name>
<organism evidence="1 2">
    <name type="scientific">Neoroseomonas alkaliterrae</name>
    <dbReference type="NCBI Taxonomy" id="1452450"/>
    <lineage>
        <taxon>Bacteria</taxon>
        <taxon>Pseudomonadati</taxon>
        <taxon>Pseudomonadota</taxon>
        <taxon>Alphaproteobacteria</taxon>
        <taxon>Acetobacterales</taxon>
        <taxon>Acetobacteraceae</taxon>
        <taxon>Neoroseomonas</taxon>
    </lineage>
</organism>